<accession>A0ABF7R1R6</accession>
<gene>
    <name evidence="2" type="ordered locus">LAF_0684</name>
</gene>
<organism evidence="2 3">
    <name type="scientific">Limosilactobacillus fermentum (strain NBRC 3956 / LMG 18251)</name>
    <name type="common">Lactobacillus fermentum</name>
    <dbReference type="NCBI Taxonomy" id="334390"/>
    <lineage>
        <taxon>Bacteria</taxon>
        <taxon>Bacillati</taxon>
        <taxon>Bacillota</taxon>
        <taxon>Bacilli</taxon>
        <taxon>Lactobacillales</taxon>
        <taxon>Lactobacillaceae</taxon>
        <taxon>Limosilactobacillus</taxon>
    </lineage>
</organism>
<proteinExistence type="predicted"/>
<dbReference type="Pfam" id="PF01610">
    <property type="entry name" value="DDE_Tnp_ISL3"/>
    <property type="match status" value="1"/>
</dbReference>
<name>A0ABF7R1R6_LIMF3</name>
<protein>
    <recommendedName>
        <fullName evidence="1">Transposase IS204/IS1001/IS1096/IS1165 DDE domain-containing protein</fullName>
    </recommendedName>
</protein>
<evidence type="ECO:0000313" key="2">
    <source>
        <dbReference type="EMBL" id="BAG27020.1"/>
    </source>
</evidence>
<dbReference type="EMBL" id="AP008937">
    <property type="protein sequence ID" value="BAG27020.1"/>
    <property type="molecule type" value="Genomic_DNA"/>
</dbReference>
<evidence type="ECO:0000259" key="1">
    <source>
        <dbReference type="Pfam" id="PF01610"/>
    </source>
</evidence>
<dbReference type="PANTHER" id="PTHR33498">
    <property type="entry name" value="TRANSPOSASE FOR INSERTION SEQUENCE ELEMENT IS1557"/>
    <property type="match status" value="1"/>
</dbReference>
<keyword evidence="3" id="KW-1185">Reference proteome</keyword>
<dbReference type="InterPro" id="IPR047951">
    <property type="entry name" value="Transpos_ISL3"/>
</dbReference>
<evidence type="ECO:0000313" key="3">
    <source>
        <dbReference type="Proteomes" id="UP000001697"/>
    </source>
</evidence>
<reference evidence="2 3" key="1">
    <citation type="journal article" date="2008" name="DNA Res.">
        <title>Comparative genome analysis of Lactobacillus reuteri and Lactobacillus fermentum reveal a genomic island for reuterin and cobalamin production.</title>
        <authorList>
            <person name="Morita H."/>
            <person name="Toh H."/>
            <person name="Fukuda S."/>
            <person name="Horikawa H."/>
            <person name="Oshima K."/>
            <person name="Suzuki T."/>
            <person name="Murakami M."/>
            <person name="Hisamatsu S."/>
            <person name="Kato Y."/>
            <person name="Takizawa T."/>
            <person name="Fukuoka H."/>
            <person name="Yoshimura T."/>
            <person name="Itoh K."/>
            <person name="O'Sullivan D.J."/>
            <person name="McKay L.L."/>
            <person name="Ohno H."/>
            <person name="Kikuchi J."/>
            <person name="Masaoka T."/>
            <person name="Hattori M."/>
        </authorList>
    </citation>
    <scope>NUCLEOTIDE SEQUENCE [LARGE SCALE GENOMIC DNA]</scope>
    <source>
        <strain evidence="3">NBRC 3956 / LMG 18251</strain>
    </source>
</reference>
<dbReference type="KEGG" id="lfe:LAF_0684"/>
<dbReference type="Proteomes" id="UP000001697">
    <property type="component" value="Chromosome"/>
</dbReference>
<dbReference type="PANTHER" id="PTHR33498:SF1">
    <property type="entry name" value="TRANSPOSASE FOR INSERTION SEQUENCE ELEMENT IS1557"/>
    <property type="match status" value="1"/>
</dbReference>
<feature type="domain" description="Transposase IS204/IS1001/IS1096/IS1165 DDE" evidence="1">
    <location>
        <begin position="13"/>
        <end position="68"/>
    </location>
</feature>
<sequence>MDLLFTKWDVPVPFQTVLKTLRKNSEGVYNATVLPYSNGRVEGINRMIKLIQRTAYGFTNFGHFIARIRLHQMGTEAEKRRRQVQAPAAA</sequence>
<dbReference type="InterPro" id="IPR002560">
    <property type="entry name" value="Transposase_DDE"/>
</dbReference>
<dbReference type="AlphaFoldDB" id="A0ABF7R1R6"/>